<dbReference type="PaxDb" id="3880-AET02205"/>
<proteinExistence type="predicted"/>
<dbReference type="Proteomes" id="UP000002051">
    <property type="component" value="Chromosome 8"/>
</dbReference>
<sequence>MSSVELKVRNIAKLKRQSEAAVCFNVNASDDSGVEELHDVVFFYQSKIRGMAISLGVRDINQA</sequence>
<dbReference type="HOGENOM" id="CLU_2889212_0_0_1"/>
<reference evidence="1 3" key="2">
    <citation type="journal article" date="2014" name="BMC Genomics">
        <title>An improved genome release (version Mt4.0) for the model legume Medicago truncatula.</title>
        <authorList>
            <person name="Tang H."/>
            <person name="Krishnakumar V."/>
            <person name="Bidwell S."/>
            <person name="Rosen B."/>
            <person name="Chan A."/>
            <person name="Zhou S."/>
            <person name="Gentzbittel L."/>
            <person name="Childs K.L."/>
            <person name="Yandell M."/>
            <person name="Gundlach H."/>
            <person name="Mayer K.F."/>
            <person name="Schwartz D.C."/>
            <person name="Town C.D."/>
        </authorList>
    </citation>
    <scope>GENOME REANNOTATION</scope>
    <source>
        <strain evidence="2 3">cv. Jemalong A17</strain>
    </source>
</reference>
<evidence type="ECO:0000313" key="2">
    <source>
        <dbReference type="EnsemblPlants" id="AET02205"/>
    </source>
</evidence>
<evidence type="ECO:0000313" key="1">
    <source>
        <dbReference type="EMBL" id="AET02205.1"/>
    </source>
</evidence>
<evidence type="ECO:0000313" key="3">
    <source>
        <dbReference type="Proteomes" id="UP000002051"/>
    </source>
</evidence>
<gene>
    <name evidence="1" type="ordered locus">MTR_8g037070</name>
</gene>
<organism evidence="1 3">
    <name type="scientific">Medicago truncatula</name>
    <name type="common">Barrel medic</name>
    <name type="synonym">Medicago tribuloides</name>
    <dbReference type="NCBI Taxonomy" id="3880"/>
    <lineage>
        <taxon>Eukaryota</taxon>
        <taxon>Viridiplantae</taxon>
        <taxon>Streptophyta</taxon>
        <taxon>Embryophyta</taxon>
        <taxon>Tracheophyta</taxon>
        <taxon>Spermatophyta</taxon>
        <taxon>Magnoliopsida</taxon>
        <taxon>eudicotyledons</taxon>
        <taxon>Gunneridae</taxon>
        <taxon>Pentapetalae</taxon>
        <taxon>rosids</taxon>
        <taxon>fabids</taxon>
        <taxon>Fabales</taxon>
        <taxon>Fabaceae</taxon>
        <taxon>Papilionoideae</taxon>
        <taxon>50 kb inversion clade</taxon>
        <taxon>NPAAA clade</taxon>
        <taxon>Hologalegina</taxon>
        <taxon>IRL clade</taxon>
        <taxon>Trifolieae</taxon>
        <taxon>Medicago</taxon>
    </lineage>
</organism>
<name>G7LEH0_MEDTR</name>
<keyword evidence="3" id="KW-1185">Reference proteome</keyword>
<reference evidence="1 3" key="1">
    <citation type="journal article" date="2011" name="Nature">
        <title>The Medicago genome provides insight into the evolution of rhizobial symbioses.</title>
        <authorList>
            <person name="Young N.D."/>
            <person name="Debelle F."/>
            <person name="Oldroyd G.E."/>
            <person name="Geurts R."/>
            <person name="Cannon S.B."/>
            <person name="Udvardi M.K."/>
            <person name="Benedito V.A."/>
            <person name="Mayer K.F."/>
            <person name="Gouzy J."/>
            <person name="Schoof H."/>
            <person name="Van de Peer Y."/>
            <person name="Proost S."/>
            <person name="Cook D.R."/>
            <person name="Meyers B.C."/>
            <person name="Spannagl M."/>
            <person name="Cheung F."/>
            <person name="De Mita S."/>
            <person name="Krishnakumar V."/>
            <person name="Gundlach H."/>
            <person name="Zhou S."/>
            <person name="Mudge J."/>
            <person name="Bharti A.K."/>
            <person name="Murray J.D."/>
            <person name="Naoumkina M.A."/>
            <person name="Rosen B."/>
            <person name="Silverstein K.A."/>
            <person name="Tang H."/>
            <person name="Rombauts S."/>
            <person name="Zhao P.X."/>
            <person name="Zhou P."/>
            <person name="Barbe V."/>
            <person name="Bardou P."/>
            <person name="Bechner M."/>
            <person name="Bellec A."/>
            <person name="Berger A."/>
            <person name="Berges H."/>
            <person name="Bidwell S."/>
            <person name="Bisseling T."/>
            <person name="Choisne N."/>
            <person name="Couloux A."/>
            <person name="Denny R."/>
            <person name="Deshpande S."/>
            <person name="Dai X."/>
            <person name="Doyle J.J."/>
            <person name="Dudez A.M."/>
            <person name="Farmer A.D."/>
            <person name="Fouteau S."/>
            <person name="Franken C."/>
            <person name="Gibelin C."/>
            <person name="Gish J."/>
            <person name="Goldstein S."/>
            <person name="Gonzalez A.J."/>
            <person name="Green P.J."/>
            <person name="Hallab A."/>
            <person name="Hartog M."/>
            <person name="Hua A."/>
            <person name="Humphray S.J."/>
            <person name="Jeong D.H."/>
            <person name="Jing Y."/>
            <person name="Jocker A."/>
            <person name="Kenton S.M."/>
            <person name="Kim D.J."/>
            <person name="Klee K."/>
            <person name="Lai H."/>
            <person name="Lang C."/>
            <person name="Lin S."/>
            <person name="Macmil S.L."/>
            <person name="Magdelenat G."/>
            <person name="Matthews L."/>
            <person name="McCorrison J."/>
            <person name="Monaghan E.L."/>
            <person name="Mun J.H."/>
            <person name="Najar F.Z."/>
            <person name="Nicholson C."/>
            <person name="Noirot C."/>
            <person name="O'Bleness M."/>
            <person name="Paule C.R."/>
            <person name="Poulain J."/>
            <person name="Prion F."/>
            <person name="Qin B."/>
            <person name="Qu C."/>
            <person name="Retzel E.F."/>
            <person name="Riddle C."/>
            <person name="Sallet E."/>
            <person name="Samain S."/>
            <person name="Samson N."/>
            <person name="Sanders I."/>
            <person name="Saurat O."/>
            <person name="Scarpelli C."/>
            <person name="Schiex T."/>
            <person name="Segurens B."/>
            <person name="Severin A.J."/>
            <person name="Sherrier D.J."/>
            <person name="Shi R."/>
            <person name="Sims S."/>
            <person name="Singer S.R."/>
            <person name="Sinharoy S."/>
            <person name="Sterck L."/>
            <person name="Viollet A."/>
            <person name="Wang B.B."/>
            <person name="Wang K."/>
            <person name="Wang M."/>
            <person name="Wang X."/>
            <person name="Warfsmann J."/>
            <person name="Weissenbach J."/>
            <person name="White D.D."/>
            <person name="White J.D."/>
            <person name="Wiley G.B."/>
            <person name="Wincker P."/>
            <person name="Xing Y."/>
            <person name="Yang L."/>
            <person name="Yao Z."/>
            <person name="Ying F."/>
            <person name="Zhai J."/>
            <person name="Zhou L."/>
            <person name="Zuber A."/>
            <person name="Denarie J."/>
            <person name="Dixon R.A."/>
            <person name="May G.D."/>
            <person name="Schwartz D.C."/>
            <person name="Rogers J."/>
            <person name="Quetier F."/>
            <person name="Town C.D."/>
            <person name="Roe B.A."/>
        </authorList>
    </citation>
    <scope>NUCLEOTIDE SEQUENCE [LARGE SCALE GENOMIC DNA]</scope>
    <source>
        <strain evidence="1">A17</strain>
        <strain evidence="2 3">cv. Jemalong A17</strain>
    </source>
</reference>
<dbReference type="EMBL" id="CM001224">
    <property type="protein sequence ID" value="AET02205.1"/>
    <property type="molecule type" value="Genomic_DNA"/>
</dbReference>
<protein>
    <submittedName>
        <fullName evidence="1 2">Uncharacterized protein</fullName>
    </submittedName>
</protein>
<dbReference type="AlphaFoldDB" id="G7LEH0"/>
<dbReference type="EnsemblPlants" id="AET02205">
    <property type="protein sequence ID" value="AET02205"/>
    <property type="gene ID" value="MTR_8g037070"/>
</dbReference>
<reference evidence="2" key="3">
    <citation type="submission" date="2015-04" db="UniProtKB">
        <authorList>
            <consortium name="EnsemblPlants"/>
        </authorList>
    </citation>
    <scope>IDENTIFICATION</scope>
    <source>
        <strain evidence="2">cv. Jemalong A17</strain>
    </source>
</reference>
<accession>G7LEH0</accession>